<dbReference type="RefSeq" id="WP_092951580.1">
    <property type="nucleotide sequence ID" value="NZ_FOMQ01000005.1"/>
</dbReference>
<name>A0A1I1UQN3_9BURK</name>
<reference evidence="3" key="1">
    <citation type="submission" date="2016-10" db="EMBL/GenBank/DDBJ databases">
        <authorList>
            <person name="Varghese N."/>
            <person name="Submissions S."/>
        </authorList>
    </citation>
    <scope>NUCLEOTIDE SEQUENCE [LARGE SCALE GENOMIC DNA]</scope>
    <source>
        <strain evidence="3">DSM 7481</strain>
    </source>
</reference>
<dbReference type="OrthoDB" id="9148641at2"/>
<dbReference type="Proteomes" id="UP000199517">
    <property type="component" value="Unassembled WGS sequence"/>
</dbReference>
<evidence type="ECO:0000313" key="3">
    <source>
        <dbReference type="Proteomes" id="UP000199517"/>
    </source>
</evidence>
<evidence type="ECO:0000256" key="1">
    <source>
        <dbReference type="SAM" id="MobiDB-lite"/>
    </source>
</evidence>
<proteinExistence type="predicted"/>
<feature type="compositionally biased region" description="Basic and acidic residues" evidence="1">
    <location>
        <begin position="8"/>
        <end position="20"/>
    </location>
</feature>
<sequence>MKTGLGELHGRRSTSEKAERTPGASQGTSGAQPRSSTAASAHPQLARRVASGQQEGSAAHRPRTQAIARAPVKAEPLRTTGEGASASSSQPKAAKTSRINAALIAQALSMMADNPLHSAREVIRDIGRATLGDHIGKGGICRKPELLQTMPDYEDHKPSILASLRRLHQTEQADWLEKGMPGSGKRPLPDGGTADPPAAKKARASRQPIHPEQIFQAMSDRLASGRNLHGKNMEKWSNPEKWQQEKLATRLAKHEDYPLWRDRIEPLARRLGLIGAQENLPPGSARETFDAAKLVAALRLISQRTEAKASQRLDAPCLREALHDGVGVKKGLLYNWISAEGVLRKPPKSIEGLPGYEQHGPEIRELLTALGQQEFVAALDSGAPGLSPISARKVAKVLEMMCATSPRTQSEIAQQQELPLTTLTQYVRKDGLNIDRLQRLADYGAHAGAIRAWAQRLGWKDQAAALPEPAGPSLPPATTGSSRMEAALFLKQAPGYLDNVERVARMLRDAPATAIQAAADAQGAPRRIVRALLDERGRVRDLSGIGQLLSGVDGAASARIAGLLARLSARLDPPPDAGPPQDSRVKMLRQKVGGTAPDRILLVDRHTRDPGQGAPDRLGSIYRQNSALVHPPRSYAQDRHAQPLRWLSTLLRQQFPETDSEIQCYYDAGSGSIIVSSNETGFNTTLRTFLAGEGMQALLAQSPPPAPIDNTQRALRHEAKLLARLDPASDPHPTPVSDEIFAAIAEQRFAVPDSNYQKDSRAVHLHAERRIADHLRDELDTPLDHTMLAGTMRPCGTCADELEVSPSTHRGPFWMSKSSRAYVEGQSDIHRQMRANIGSSITQARNGRLTFNHDTDSDSDG</sequence>
<gene>
    <name evidence="2" type="ORF">SAMN04489710_105227</name>
</gene>
<feature type="region of interest" description="Disordered" evidence="1">
    <location>
        <begin position="1"/>
        <end position="94"/>
    </location>
</feature>
<dbReference type="EMBL" id="FOMQ01000005">
    <property type="protein sequence ID" value="SFD73142.1"/>
    <property type="molecule type" value="Genomic_DNA"/>
</dbReference>
<protein>
    <submittedName>
        <fullName evidence="2">Uncharacterized protein</fullName>
    </submittedName>
</protein>
<feature type="compositionally biased region" description="Low complexity" evidence="1">
    <location>
        <begin position="84"/>
        <end position="94"/>
    </location>
</feature>
<feature type="compositionally biased region" description="Polar residues" evidence="1">
    <location>
        <begin position="23"/>
        <end position="39"/>
    </location>
</feature>
<evidence type="ECO:0000313" key="2">
    <source>
        <dbReference type="EMBL" id="SFD73142.1"/>
    </source>
</evidence>
<keyword evidence="3" id="KW-1185">Reference proteome</keyword>
<organism evidence="2 3">
    <name type="scientific">Paracidovorax konjaci</name>
    <dbReference type="NCBI Taxonomy" id="32040"/>
    <lineage>
        <taxon>Bacteria</taxon>
        <taxon>Pseudomonadati</taxon>
        <taxon>Pseudomonadota</taxon>
        <taxon>Betaproteobacteria</taxon>
        <taxon>Burkholderiales</taxon>
        <taxon>Comamonadaceae</taxon>
        <taxon>Paracidovorax</taxon>
    </lineage>
</organism>
<dbReference type="AlphaFoldDB" id="A0A1I1UQN3"/>
<accession>A0A1I1UQN3</accession>
<feature type="region of interest" description="Disordered" evidence="1">
    <location>
        <begin position="174"/>
        <end position="210"/>
    </location>
</feature>